<dbReference type="GO" id="GO:0016787">
    <property type="term" value="F:hydrolase activity"/>
    <property type="evidence" value="ECO:0007669"/>
    <property type="project" value="UniProtKB-KW"/>
</dbReference>
<reference evidence="1 2" key="1">
    <citation type="submission" date="2024-03" db="EMBL/GenBank/DDBJ databases">
        <title>Human intestinal bacterial collection.</title>
        <authorList>
            <person name="Pauvert C."/>
            <person name="Hitch T.C.A."/>
            <person name="Clavel T."/>
        </authorList>
    </citation>
    <scope>NUCLEOTIDE SEQUENCE [LARGE SCALE GENOMIC DNA]</scope>
    <source>
        <strain evidence="1 2">CLA-AA-H81</strain>
    </source>
</reference>
<evidence type="ECO:0000313" key="1">
    <source>
        <dbReference type="EMBL" id="MEQ2422144.1"/>
    </source>
</evidence>
<dbReference type="InterPro" id="IPR000150">
    <property type="entry name" value="Cof"/>
</dbReference>
<dbReference type="Gene3D" id="3.30.1240.10">
    <property type="match status" value="1"/>
</dbReference>
<dbReference type="InterPro" id="IPR036412">
    <property type="entry name" value="HAD-like_sf"/>
</dbReference>
<comment type="caution">
    <text evidence="1">The sequence shown here is derived from an EMBL/GenBank/DDBJ whole genome shotgun (WGS) entry which is preliminary data.</text>
</comment>
<evidence type="ECO:0000313" key="2">
    <source>
        <dbReference type="Proteomes" id="UP001433088"/>
    </source>
</evidence>
<proteinExistence type="predicted"/>
<dbReference type="NCBIfam" id="TIGR00099">
    <property type="entry name" value="Cof-subfamily"/>
    <property type="match status" value="1"/>
</dbReference>
<name>A0ABV1CZ53_9FIRM</name>
<accession>A0ABV1CZ53</accession>
<keyword evidence="1" id="KW-0378">Hydrolase</keyword>
<dbReference type="EMBL" id="JBBMEU010000024">
    <property type="protein sequence ID" value="MEQ2422144.1"/>
    <property type="molecule type" value="Genomic_DNA"/>
</dbReference>
<dbReference type="CDD" id="cd07516">
    <property type="entry name" value="HAD_Pase"/>
    <property type="match status" value="1"/>
</dbReference>
<gene>
    <name evidence="1" type="ORF">WMO23_05285</name>
</gene>
<dbReference type="PANTHER" id="PTHR10000:SF8">
    <property type="entry name" value="HAD SUPERFAMILY HYDROLASE-LIKE, TYPE 3"/>
    <property type="match status" value="1"/>
</dbReference>
<dbReference type="RefSeq" id="WP_292107830.1">
    <property type="nucleotide sequence ID" value="NZ_JBBMEU010000024.1"/>
</dbReference>
<dbReference type="InterPro" id="IPR023214">
    <property type="entry name" value="HAD_sf"/>
</dbReference>
<sequence>MKYKIIACDMDETLLSSDATICRRNIEAITAAIAKGVKFVPCTGRGFRSIEGVLRTLGLYDQADQYVIGFNGANITENKGSRSLFWDPIPFDLADRIFRRCCTYGQCMHIYTRDVVYITNITPDEEAFLHGRMGYVPVEAEDLDFIRGKEEVCKLIVTNTDYDYLQQIHAEIRPLLDDITVSFSSNRYIEFMHKGVNKGAGLWKLADILGVAHEETMAIGDNINDIDMLKAAGLSVGVHNLNPVIRQYCDVVTDATNNEGAVAEAIEKYVL</sequence>
<dbReference type="SUPFAM" id="SSF56784">
    <property type="entry name" value="HAD-like"/>
    <property type="match status" value="1"/>
</dbReference>
<dbReference type="Proteomes" id="UP001433088">
    <property type="component" value="Unassembled WGS sequence"/>
</dbReference>
<protein>
    <submittedName>
        <fullName evidence="1">Cof-type HAD-IIB family hydrolase</fullName>
        <ecNumber evidence="1">3.1.3.-</ecNumber>
    </submittedName>
</protein>
<dbReference type="Gene3D" id="3.40.50.1000">
    <property type="entry name" value="HAD superfamily/HAD-like"/>
    <property type="match status" value="1"/>
</dbReference>
<dbReference type="SFLD" id="SFLDG01140">
    <property type="entry name" value="C2.B:_Phosphomannomutase_and_P"/>
    <property type="match status" value="1"/>
</dbReference>
<dbReference type="EC" id="3.1.3.-" evidence="1"/>
<keyword evidence="2" id="KW-1185">Reference proteome</keyword>
<organism evidence="1 2">
    <name type="scientific">Megasphaera intestinihominis</name>
    <dbReference type="NCBI Taxonomy" id="3133159"/>
    <lineage>
        <taxon>Bacteria</taxon>
        <taxon>Bacillati</taxon>
        <taxon>Bacillota</taxon>
        <taxon>Negativicutes</taxon>
        <taxon>Veillonellales</taxon>
        <taxon>Veillonellaceae</taxon>
        <taxon>Megasphaera</taxon>
    </lineage>
</organism>
<dbReference type="SFLD" id="SFLDS00003">
    <property type="entry name" value="Haloacid_Dehalogenase"/>
    <property type="match status" value="1"/>
</dbReference>
<dbReference type="Pfam" id="PF08282">
    <property type="entry name" value="Hydrolase_3"/>
    <property type="match status" value="1"/>
</dbReference>
<dbReference type="PANTHER" id="PTHR10000">
    <property type="entry name" value="PHOSPHOSERINE PHOSPHATASE"/>
    <property type="match status" value="1"/>
</dbReference>